<dbReference type="Proteomes" id="UP000585474">
    <property type="component" value="Unassembled WGS sequence"/>
</dbReference>
<dbReference type="PANTHER" id="PTHR12965:SF0">
    <property type="entry name" value="VACUOLAR PROTEIN SORTING-ASSOCIATED PROTEIN 54"/>
    <property type="match status" value="1"/>
</dbReference>
<comment type="caution">
    <text evidence="7">The sequence shown here is derived from an EMBL/GenBank/DDBJ whole genome shotgun (WGS) entry which is preliminary data.</text>
</comment>
<comment type="similarity">
    <text evidence="2">Belongs to the VPS54 family.</text>
</comment>
<organism evidence="7 8">
    <name type="scientific">Actinidia rufa</name>
    <dbReference type="NCBI Taxonomy" id="165716"/>
    <lineage>
        <taxon>Eukaryota</taxon>
        <taxon>Viridiplantae</taxon>
        <taxon>Streptophyta</taxon>
        <taxon>Embryophyta</taxon>
        <taxon>Tracheophyta</taxon>
        <taxon>Spermatophyta</taxon>
        <taxon>Magnoliopsida</taxon>
        <taxon>eudicotyledons</taxon>
        <taxon>Gunneridae</taxon>
        <taxon>Pentapetalae</taxon>
        <taxon>asterids</taxon>
        <taxon>Ericales</taxon>
        <taxon>Actinidiaceae</taxon>
        <taxon>Actinidia</taxon>
    </lineage>
</organism>
<comment type="subcellular location">
    <subcellularLocation>
        <location evidence="1">Golgi apparatus</location>
        <location evidence="1">trans-Golgi network</location>
    </subcellularLocation>
</comment>
<keyword evidence="3" id="KW-0813">Transport</keyword>
<dbReference type="GO" id="GO:0019905">
    <property type="term" value="F:syntaxin binding"/>
    <property type="evidence" value="ECO:0007669"/>
    <property type="project" value="TreeGrafter"/>
</dbReference>
<keyword evidence="8" id="KW-1185">Reference proteome</keyword>
<gene>
    <name evidence="7" type="ORF">Acr_00g0085690</name>
</gene>
<dbReference type="GO" id="GO:0042147">
    <property type="term" value="P:retrograde transport, endosome to Golgi"/>
    <property type="evidence" value="ECO:0007669"/>
    <property type="project" value="InterPro"/>
</dbReference>
<keyword evidence="4" id="KW-0653">Protein transport</keyword>
<evidence type="ECO:0000256" key="2">
    <source>
        <dbReference type="ARBA" id="ARBA00009150"/>
    </source>
</evidence>
<keyword evidence="6" id="KW-0175">Coiled coil</keyword>
<evidence type="ECO:0000256" key="3">
    <source>
        <dbReference type="ARBA" id="ARBA00022448"/>
    </source>
</evidence>
<dbReference type="GO" id="GO:0005829">
    <property type="term" value="C:cytosol"/>
    <property type="evidence" value="ECO:0007669"/>
    <property type="project" value="GOC"/>
</dbReference>
<dbReference type="GO" id="GO:0015031">
    <property type="term" value="P:protein transport"/>
    <property type="evidence" value="ECO:0007669"/>
    <property type="project" value="UniProtKB-KW"/>
</dbReference>
<reference evidence="8" key="1">
    <citation type="submission" date="2019-07" db="EMBL/GenBank/DDBJ databases">
        <title>De Novo Assembly of kiwifruit Actinidia rufa.</title>
        <authorList>
            <person name="Sugita-Konishi S."/>
            <person name="Sato K."/>
            <person name="Mori E."/>
            <person name="Abe Y."/>
            <person name="Kisaki G."/>
            <person name="Hamano K."/>
            <person name="Suezawa K."/>
            <person name="Otani M."/>
            <person name="Fukuda T."/>
            <person name="Manabe T."/>
            <person name="Gomi K."/>
            <person name="Tabuchi M."/>
            <person name="Akimitsu K."/>
            <person name="Kataoka I."/>
        </authorList>
    </citation>
    <scope>NUCLEOTIDE SEQUENCE [LARGE SCALE GENOMIC DNA]</scope>
    <source>
        <strain evidence="8">cv. Fuchu</strain>
    </source>
</reference>
<evidence type="ECO:0000256" key="1">
    <source>
        <dbReference type="ARBA" id="ARBA00004601"/>
    </source>
</evidence>
<keyword evidence="5" id="KW-0333">Golgi apparatus</keyword>
<dbReference type="OrthoDB" id="10512971at2759"/>
<evidence type="ECO:0000256" key="5">
    <source>
        <dbReference type="ARBA" id="ARBA00023034"/>
    </source>
</evidence>
<evidence type="ECO:0000313" key="8">
    <source>
        <dbReference type="Proteomes" id="UP000585474"/>
    </source>
</evidence>
<evidence type="ECO:0000256" key="4">
    <source>
        <dbReference type="ARBA" id="ARBA00022927"/>
    </source>
</evidence>
<accession>A0A7J0DVK1</accession>
<dbReference type="PANTHER" id="PTHR12965">
    <property type="entry name" value="VACUOLAR PROTEIN SORTING 54"/>
    <property type="match status" value="1"/>
</dbReference>
<dbReference type="GO" id="GO:0000938">
    <property type="term" value="C:GARP complex"/>
    <property type="evidence" value="ECO:0007669"/>
    <property type="project" value="InterPro"/>
</dbReference>
<dbReference type="AlphaFoldDB" id="A0A7J0DVK1"/>
<dbReference type="GO" id="GO:0006896">
    <property type="term" value="P:Golgi to vacuole transport"/>
    <property type="evidence" value="ECO:0007669"/>
    <property type="project" value="TreeGrafter"/>
</dbReference>
<evidence type="ECO:0000256" key="6">
    <source>
        <dbReference type="ARBA" id="ARBA00023054"/>
    </source>
</evidence>
<sequence length="188" mass="20406">MWSGQQNLILDFFSWHTGYFQAKLPSVLRIYRDTLTADMKNAIKTAVADLLPVLLAQPLESDFTQGERAVDVDGGSSSLARKLRCMSTESFVQLLAAIFSIVRAHLVRAAEVKKAIEWIMCNIDGHYAADSVAAAIAIGAVAAEAQETDGQGGSFMTYSPHRNAARMPSLQANTNDAPSPSNVSKNFR</sequence>
<dbReference type="InterPro" id="IPR039745">
    <property type="entry name" value="Vps54"/>
</dbReference>
<dbReference type="EMBL" id="BJWL01000423">
    <property type="protein sequence ID" value="GFS43546.1"/>
    <property type="molecule type" value="Genomic_DNA"/>
</dbReference>
<protein>
    <submittedName>
        <fullName evidence="7">Similar to VPS54</fullName>
    </submittedName>
</protein>
<name>A0A7J0DVK1_9ERIC</name>
<evidence type="ECO:0000313" key="7">
    <source>
        <dbReference type="EMBL" id="GFS43546.1"/>
    </source>
</evidence>
<proteinExistence type="inferred from homology"/>